<keyword evidence="4" id="KW-0067">ATP-binding</keyword>
<dbReference type="InterPro" id="IPR050742">
    <property type="entry name" value="Helicase_Restrict-Modif_Enz"/>
</dbReference>
<dbReference type="PROSITE" id="PS51194">
    <property type="entry name" value="HELICASE_CTER"/>
    <property type="match status" value="1"/>
</dbReference>
<dbReference type="Pfam" id="PF03457">
    <property type="entry name" value="HA"/>
    <property type="match status" value="1"/>
</dbReference>
<feature type="region of interest" description="Disordered" evidence="1">
    <location>
        <begin position="761"/>
        <end position="805"/>
    </location>
</feature>
<feature type="compositionally biased region" description="Basic residues" evidence="1">
    <location>
        <begin position="10"/>
        <end position="19"/>
    </location>
</feature>
<dbReference type="InterPro" id="IPR014001">
    <property type="entry name" value="Helicase_ATP-bd"/>
</dbReference>
<feature type="region of interest" description="Disordered" evidence="1">
    <location>
        <begin position="1"/>
        <end position="22"/>
    </location>
</feature>
<protein>
    <submittedName>
        <fullName evidence="4">DEAD/DEAH box helicase family protein</fullName>
    </submittedName>
</protein>
<dbReference type="AlphaFoldDB" id="A0A6B3C4K3"/>
<reference evidence="4" key="1">
    <citation type="submission" date="2020-01" db="EMBL/GenBank/DDBJ databases">
        <title>Insect and environment-associated Actinomycetes.</title>
        <authorList>
            <person name="Currrie C."/>
            <person name="Chevrette M."/>
            <person name="Carlson C."/>
            <person name="Stubbendieck R."/>
            <person name="Wendt-Pienkowski E."/>
        </authorList>
    </citation>
    <scope>NUCLEOTIDE SEQUENCE</scope>
    <source>
        <strain evidence="4">SID12501</strain>
    </source>
</reference>
<keyword evidence="4" id="KW-0347">Helicase</keyword>
<dbReference type="InterPro" id="IPR001650">
    <property type="entry name" value="Helicase_C-like"/>
</dbReference>
<dbReference type="PANTHER" id="PTHR47396:SF1">
    <property type="entry name" value="ATP-DEPENDENT HELICASE IRC3-RELATED"/>
    <property type="match status" value="1"/>
</dbReference>
<feature type="region of interest" description="Disordered" evidence="1">
    <location>
        <begin position="195"/>
        <end position="220"/>
    </location>
</feature>
<dbReference type="InterPro" id="IPR027417">
    <property type="entry name" value="P-loop_NTPase"/>
</dbReference>
<dbReference type="GO" id="GO:0003677">
    <property type="term" value="F:DNA binding"/>
    <property type="evidence" value="ECO:0007669"/>
    <property type="project" value="InterPro"/>
</dbReference>
<dbReference type="Pfam" id="PF00271">
    <property type="entry name" value="Helicase_C"/>
    <property type="match status" value="1"/>
</dbReference>
<dbReference type="InterPro" id="IPR005114">
    <property type="entry name" value="Helicase_assoc"/>
</dbReference>
<feature type="domain" description="Helicase C-terminal" evidence="3">
    <location>
        <begin position="285"/>
        <end position="461"/>
    </location>
</feature>
<feature type="non-terminal residue" evidence="4">
    <location>
        <position position="805"/>
    </location>
</feature>
<proteinExistence type="predicted"/>
<feature type="domain" description="Helicase ATP-binding" evidence="2">
    <location>
        <begin position="28"/>
        <end position="210"/>
    </location>
</feature>
<organism evidence="4">
    <name type="scientific">Streptomyces sp. SID12501</name>
    <dbReference type="NCBI Taxonomy" id="2706042"/>
    <lineage>
        <taxon>Bacteria</taxon>
        <taxon>Bacillati</taxon>
        <taxon>Actinomycetota</taxon>
        <taxon>Actinomycetes</taxon>
        <taxon>Kitasatosporales</taxon>
        <taxon>Streptomycetaceae</taxon>
        <taxon>Streptomyces</taxon>
    </lineage>
</organism>
<dbReference type="GO" id="GO:0005524">
    <property type="term" value="F:ATP binding"/>
    <property type="evidence" value="ECO:0007669"/>
    <property type="project" value="InterPro"/>
</dbReference>
<dbReference type="InterPro" id="IPR006935">
    <property type="entry name" value="Helicase/UvrB_N"/>
</dbReference>
<keyword evidence="4" id="KW-0378">Hydrolase</keyword>
<evidence type="ECO:0000259" key="2">
    <source>
        <dbReference type="PROSITE" id="PS51192"/>
    </source>
</evidence>
<feature type="compositionally biased region" description="Basic and acidic residues" evidence="1">
    <location>
        <begin position="761"/>
        <end position="770"/>
    </location>
</feature>
<evidence type="ECO:0000313" key="4">
    <source>
        <dbReference type="EMBL" id="NEC91715.1"/>
    </source>
</evidence>
<evidence type="ECO:0000259" key="3">
    <source>
        <dbReference type="PROSITE" id="PS51194"/>
    </source>
</evidence>
<dbReference type="Pfam" id="PF04851">
    <property type="entry name" value="ResIII"/>
    <property type="match status" value="1"/>
</dbReference>
<dbReference type="EMBL" id="JAAGLU010000047">
    <property type="protein sequence ID" value="NEC91715.1"/>
    <property type="molecule type" value="Genomic_DNA"/>
</dbReference>
<evidence type="ECO:0000256" key="1">
    <source>
        <dbReference type="SAM" id="MobiDB-lite"/>
    </source>
</evidence>
<name>A0A6B3C4K3_9ACTN</name>
<dbReference type="RefSeq" id="WP_164322706.1">
    <property type="nucleotide sequence ID" value="NZ_JAAGLU010000047.1"/>
</dbReference>
<dbReference type="PROSITE" id="PS51192">
    <property type="entry name" value="HELICASE_ATP_BIND_1"/>
    <property type="match status" value="1"/>
</dbReference>
<keyword evidence="4" id="KW-0547">Nucleotide-binding</keyword>
<dbReference type="GO" id="GO:0005829">
    <property type="term" value="C:cytosol"/>
    <property type="evidence" value="ECO:0007669"/>
    <property type="project" value="TreeGrafter"/>
</dbReference>
<dbReference type="GO" id="GO:0016787">
    <property type="term" value="F:hydrolase activity"/>
    <property type="evidence" value="ECO:0007669"/>
    <property type="project" value="InterPro"/>
</dbReference>
<comment type="caution">
    <text evidence="4">The sequence shown here is derived from an EMBL/GenBank/DDBJ whole genome shotgun (WGS) entry which is preliminary data.</text>
</comment>
<dbReference type="GO" id="GO:0004386">
    <property type="term" value="F:helicase activity"/>
    <property type="evidence" value="ECO:0007669"/>
    <property type="project" value="UniProtKB-KW"/>
</dbReference>
<accession>A0A6B3C4K3</accession>
<gene>
    <name evidence="4" type="ORF">G3I71_39330</name>
</gene>
<dbReference type="SUPFAM" id="SSF52540">
    <property type="entry name" value="P-loop containing nucleoside triphosphate hydrolases"/>
    <property type="match status" value="1"/>
</dbReference>
<dbReference type="SMART" id="SM00487">
    <property type="entry name" value="DEXDc"/>
    <property type="match status" value="1"/>
</dbReference>
<dbReference type="PANTHER" id="PTHR47396">
    <property type="entry name" value="TYPE I RESTRICTION ENZYME ECOKI R PROTEIN"/>
    <property type="match status" value="1"/>
</dbReference>
<dbReference type="SMART" id="SM00490">
    <property type="entry name" value="HELICc"/>
    <property type="match status" value="1"/>
</dbReference>
<dbReference type="Gene3D" id="6.10.140.530">
    <property type="match status" value="1"/>
</dbReference>
<dbReference type="Gene3D" id="3.40.50.300">
    <property type="entry name" value="P-loop containing nucleotide triphosphate hydrolases"/>
    <property type="match status" value="2"/>
</dbReference>
<sequence length="805" mass="90281">MIELEPPPVPHRRPPRPHQHRDADKLAALLRRAGSRALYAAACGTGKTHTSILVAERLRVRRTAVVVPTLDLLVQTMKAWRQDGRTEPMLAVCSADLPAYPDLVATGVRITSDPGVLAEIMIAEPELTVFITYQSLDKIRQAQASYELVPALDLVIADEAHRVSGHADKTWAMIHNNRRIRAHRRLYLTATPRDWEAPDLTEDPDGPARRRTRPLGPNLLEKPLSMSDQAVFGPSVTYELAQAIKDGVVTDYRVAVSTLTDDTLRAILNHPVPQEARRTTALHLTIAKAMRQFGLRRVVVFFNTVADGERFAAEFPQTLRRLPPEYRPETVPVTLCIHGDHTPEERRDILADYASAPRAILANAKLIAEGINIDAIDAVAFADPTSSVVRGQQALGRAVRLDPANPHKLAYLLLPVYVPPQAHPHDILGTAYDPVWLMAQALAQDDVHIKDRLPNRSRRLSTETRADIVRRWHWDFDLDPEHIARALDIVSFSPGGIARQLRRRALASAQRFHDTHGHLNLRPDYEDEFGFRLRTYLDAQRTAYHRGQLDPAWIAELEALGMVWSINGAILAGHLAQVQEHAELHGHTAIKAGEPSGDFLSEQRTLDAQGELPLARAAALDRIDPEWRLPHGPDWTRKYHLIRTYLHTGGDPAPLLAGPLELDAVNATSWLQRQHSLWDQLAPAQRDKLTALRLTPQDAPVRSRKAPRRTFEHNAEILRLFTDTNQRFPSKRDPVTVNAEHIQIGAWFCKIKIKDRSENPLTPEQRKLMADHFGPGWGDEGARPDPCTPPPRSNRKSSDPGSFQE</sequence>